<dbReference type="EMBL" id="JAUYVT010000002">
    <property type="protein sequence ID" value="MDP2563888.1"/>
    <property type="molecule type" value="Genomic_DNA"/>
</dbReference>
<reference evidence="1" key="1">
    <citation type="submission" date="2023-07" db="EMBL/GenBank/DDBJ databases">
        <title>Genome content predicts the carbon catabolic preferences of heterotrophic bacteria.</title>
        <authorList>
            <person name="Gralka M."/>
        </authorList>
    </citation>
    <scope>NUCLEOTIDE SEQUENCE</scope>
    <source>
        <strain evidence="1">4G09</strain>
    </source>
</reference>
<gene>
    <name evidence="1" type="ORF">Q8W34_04545</name>
</gene>
<name>A0ABT9FAT5_9GAMM</name>
<dbReference type="RefSeq" id="WP_305471351.1">
    <property type="nucleotide sequence ID" value="NZ_JAUYVT010000002.1"/>
</dbReference>
<evidence type="ECO:0000313" key="1">
    <source>
        <dbReference type="EMBL" id="MDP2563888.1"/>
    </source>
</evidence>
<evidence type="ECO:0008006" key="3">
    <source>
        <dbReference type="Google" id="ProtNLM"/>
    </source>
</evidence>
<protein>
    <recommendedName>
        <fullName evidence="3">SMI1/KNR4 family protein</fullName>
    </recommendedName>
</protein>
<evidence type="ECO:0000313" key="2">
    <source>
        <dbReference type="Proteomes" id="UP001177212"/>
    </source>
</evidence>
<comment type="caution">
    <text evidence="1">The sequence shown here is derived from an EMBL/GenBank/DDBJ whole genome shotgun (WGS) entry which is preliminary data.</text>
</comment>
<accession>A0ABT9FAT5</accession>
<organism evidence="1 2">
    <name type="scientific">Pseudoalteromonas marina</name>
    <dbReference type="NCBI Taxonomy" id="267375"/>
    <lineage>
        <taxon>Bacteria</taxon>
        <taxon>Pseudomonadati</taxon>
        <taxon>Pseudomonadota</taxon>
        <taxon>Gammaproteobacteria</taxon>
        <taxon>Alteromonadales</taxon>
        <taxon>Pseudoalteromonadaceae</taxon>
        <taxon>Pseudoalteromonas</taxon>
    </lineage>
</organism>
<keyword evidence="2" id="KW-1185">Reference proteome</keyword>
<sequence>MKNIELLKKLEKHKALDNYNIKIQAIDNLKNERLLSKSIVGFYREIGLLEIGSKSDYLIVDIFEPVFYHECDYFDSDTDHVFFDWEEKHLLKNTLILGIDVHGIFIGYDITDKTKSIVLSVDDATNQDCDKSSLVSYVQSILAADEKYKNFIV</sequence>
<dbReference type="Proteomes" id="UP001177212">
    <property type="component" value="Unassembled WGS sequence"/>
</dbReference>
<proteinExistence type="predicted"/>